<feature type="domain" description="CHRD" evidence="2">
    <location>
        <begin position="33"/>
        <end position="158"/>
    </location>
</feature>
<dbReference type="PROSITE" id="PS51257">
    <property type="entry name" value="PROKAR_LIPOPROTEIN"/>
    <property type="match status" value="1"/>
</dbReference>
<evidence type="ECO:0000313" key="4">
    <source>
        <dbReference type="Proteomes" id="UP000279089"/>
    </source>
</evidence>
<dbReference type="AlphaFoldDB" id="A0A3N4M4V1"/>
<evidence type="ECO:0000313" key="3">
    <source>
        <dbReference type="EMBL" id="RPD37905.1"/>
    </source>
</evidence>
<dbReference type="RefSeq" id="WP_123864811.1">
    <property type="nucleotide sequence ID" value="NZ_QXZY01000021.1"/>
</dbReference>
<reference evidence="4" key="1">
    <citation type="submission" date="2018-11" db="EMBL/GenBank/DDBJ databases">
        <title>Chitinophaga lutea sp.nov., isolate from arsenic contaminated soil.</title>
        <authorList>
            <person name="Zong Y."/>
        </authorList>
    </citation>
    <scope>NUCLEOTIDE SEQUENCE [LARGE SCALE GENOMIC DNA]</scope>
    <source>
        <strain evidence="4">YLT18</strain>
    </source>
</reference>
<protein>
    <submittedName>
        <fullName evidence="3">CHRD domain-containing protein</fullName>
    </submittedName>
</protein>
<dbReference type="Proteomes" id="UP000279089">
    <property type="component" value="Unassembled WGS sequence"/>
</dbReference>
<sequence length="158" mass="17010">MKKLHVWMLIAMGLFCTLAVACKKDKDEEETKLYKVTNAPMTGAQENPAVVTAATGSFDATYNPESKEFKITVRWQGLSGNATLMHIHGPAARGANIGVLQNFATLFTPTPAGSFTTAFTINGTNQTEADLLAGKWYVNIHTAANGGGEIRGQIELTY</sequence>
<dbReference type="PROSITE" id="PS50933">
    <property type="entry name" value="CHRD"/>
    <property type="match status" value="1"/>
</dbReference>
<feature type="signal peptide" evidence="1">
    <location>
        <begin position="1"/>
        <end position="21"/>
    </location>
</feature>
<dbReference type="Pfam" id="PF07452">
    <property type="entry name" value="CHRD"/>
    <property type="match status" value="1"/>
</dbReference>
<comment type="caution">
    <text evidence="3">The sequence shown here is derived from an EMBL/GenBank/DDBJ whole genome shotgun (WGS) entry which is preliminary data.</text>
</comment>
<evidence type="ECO:0000259" key="2">
    <source>
        <dbReference type="PROSITE" id="PS50933"/>
    </source>
</evidence>
<dbReference type="SMART" id="SM00754">
    <property type="entry name" value="CHRD"/>
    <property type="match status" value="1"/>
</dbReference>
<feature type="chain" id="PRO_5018010423" evidence="1">
    <location>
        <begin position="22"/>
        <end position="158"/>
    </location>
</feature>
<dbReference type="EMBL" id="RMBX01000022">
    <property type="protein sequence ID" value="RPD37905.1"/>
    <property type="molecule type" value="Genomic_DNA"/>
</dbReference>
<keyword evidence="1" id="KW-0732">Signal</keyword>
<dbReference type="InterPro" id="IPR010895">
    <property type="entry name" value="CHRD"/>
</dbReference>
<proteinExistence type="predicted"/>
<keyword evidence="4" id="KW-1185">Reference proteome</keyword>
<name>A0A3N4M4V1_9BACT</name>
<evidence type="ECO:0000256" key="1">
    <source>
        <dbReference type="SAM" id="SignalP"/>
    </source>
</evidence>
<accession>A0A3N4M4V1</accession>
<gene>
    <name evidence="3" type="ORF">EG028_27530</name>
</gene>
<organism evidence="3 4">
    <name type="scientific">Chitinophaga barathri</name>
    <dbReference type="NCBI Taxonomy" id="1647451"/>
    <lineage>
        <taxon>Bacteria</taxon>
        <taxon>Pseudomonadati</taxon>
        <taxon>Bacteroidota</taxon>
        <taxon>Chitinophagia</taxon>
        <taxon>Chitinophagales</taxon>
        <taxon>Chitinophagaceae</taxon>
        <taxon>Chitinophaga</taxon>
    </lineage>
</organism>